<dbReference type="PRINTS" id="PR00056">
    <property type="entry name" value="HSFDOMAIN"/>
</dbReference>
<dbReference type="InterPro" id="IPR000232">
    <property type="entry name" value="HSF_DNA-bd"/>
</dbReference>
<dbReference type="EMBL" id="CP002173">
    <property type="protein sequence ID" value="AEA38879.1"/>
    <property type="molecule type" value="Genomic_DNA"/>
</dbReference>
<sequence length="215" mass="26356">MPAPFLTKLYELVSDNFIDDLVSWEKDGKSFIVHKPIEFSFIVLPRYFKHNNFSSFVRQLNQYGFHKLHPDEWIFGHENFRWGYKHKLNNIVRRKKLIKNHNNTYLKYYYQKIQKQFSFFINYRQILAKDILDICRRQEKFLVNQKYLEHVQKKMETELNHLKSFIFGYFSRIILHEHRLEMPSACCYMFKTFLMSKKNKPAYIDSFSSKMNYLS</sequence>
<evidence type="ECO:0000313" key="10">
    <source>
        <dbReference type="EMBL" id="AEA38879.1"/>
    </source>
</evidence>
<dbReference type="FunFam" id="1.10.10.10:FF:000037">
    <property type="entry name" value="Heat stress transcription factor B-4"/>
    <property type="match status" value="1"/>
</dbReference>
<dbReference type="RefSeq" id="XP_003239777.1">
    <property type="nucleotide sequence ID" value="XM_003239729.1"/>
</dbReference>
<keyword evidence="4" id="KW-0805">Transcription regulation</keyword>
<protein>
    <submittedName>
        <fullName evidence="10">Heat shock transcription factor</fullName>
    </submittedName>
</protein>
<dbReference type="GO" id="GO:0005634">
    <property type="term" value="C:nucleus"/>
    <property type="evidence" value="ECO:0007669"/>
    <property type="project" value="UniProtKB-SubCell"/>
</dbReference>
<name>F2HHT3_9CRYP</name>
<feature type="domain" description="HSF-type DNA-binding" evidence="9">
    <location>
        <begin position="44"/>
        <end position="68"/>
    </location>
</feature>
<dbReference type="AlphaFoldDB" id="F2HHT3"/>
<evidence type="ECO:0000259" key="9">
    <source>
        <dbReference type="PROSITE" id="PS00434"/>
    </source>
</evidence>
<dbReference type="GO" id="GO:0043565">
    <property type="term" value="F:sequence-specific DNA binding"/>
    <property type="evidence" value="ECO:0007669"/>
    <property type="project" value="InterPro"/>
</dbReference>
<dbReference type="PANTHER" id="PTHR10015">
    <property type="entry name" value="HEAT SHOCK TRANSCRIPTION FACTOR"/>
    <property type="match status" value="1"/>
</dbReference>
<keyword evidence="10" id="KW-0542">Nucleomorph</keyword>
<accession>F2HHT3</accession>
<keyword evidence="10" id="KW-0346">Stress response</keyword>
<keyword evidence="5" id="KW-0238">DNA-binding</keyword>
<dbReference type="InterPro" id="IPR036388">
    <property type="entry name" value="WH-like_DNA-bd_sf"/>
</dbReference>
<dbReference type="PANTHER" id="PTHR10015:SF427">
    <property type="entry name" value="HEAT SHOCK FACTOR PROTEIN"/>
    <property type="match status" value="1"/>
</dbReference>
<dbReference type="GeneID" id="10447116"/>
<evidence type="ECO:0000313" key="11">
    <source>
        <dbReference type="Proteomes" id="UP000243423"/>
    </source>
</evidence>
<evidence type="ECO:0000256" key="2">
    <source>
        <dbReference type="ARBA" id="ARBA00011233"/>
    </source>
</evidence>
<comment type="subcellular location">
    <subcellularLocation>
        <location evidence="1">Nucleus</location>
    </subcellularLocation>
</comment>
<dbReference type="GO" id="GO:0003700">
    <property type="term" value="F:DNA-binding transcription factor activity"/>
    <property type="evidence" value="ECO:0007669"/>
    <property type="project" value="InterPro"/>
</dbReference>
<evidence type="ECO:0000256" key="7">
    <source>
        <dbReference type="ARBA" id="ARBA00023242"/>
    </source>
</evidence>
<reference evidence="10 11" key="1">
    <citation type="journal article" date="2011" name="Genome Biol. Evol.">
        <title>Complete nucleomorph genome sequence of the nonphotosynthetic alga Cryptomonas paramecium reveals a core nucleomorph gene set.</title>
        <authorList>
            <person name="Tanifuji G."/>
            <person name="Onodera N.T."/>
            <person name="Wheeler T.J."/>
            <person name="Dlutek M."/>
            <person name="Donaher N."/>
            <person name="Archibald J.M."/>
        </authorList>
    </citation>
    <scope>NUCLEOTIDE SEQUENCE [LARGE SCALE GENOMIC DNA]</scope>
    <source>
        <strain evidence="10 11">CCAP977/2A</strain>
    </source>
</reference>
<evidence type="ECO:0000256" key="8">
    <source>
        <dbReference type="RuleBase" id="RU004020"/>
    </source>
</evidence>
<evidence type="ECO:0000256" key="3">
    <source>
        <dbReference type="ARBA" id="ARBA00022553"/>
    </source>
</evidence>
<keyword evidence="3" id="KW-0597">Phosphoprotein</keyword>
<dbReference type="PROSITE" id="PS00434">
    <property type="entry name" value="HSF_DOMAIN"/>
    <property type="match status" value="1"/>
</dbReference>
<dbReference type="Proteomes" id="UP000243423">
    <property type="component" value="Nucleomorph 2"/>
</dbReference>
<keyword evidence="6" id="KW-0804">Transcription</keyword>
<proteinExistence type="inferred from homology"/>
<comment type="subunit">
    <text evidence="2">Homotrimer.</text>
</comment>
<evidence type="ECO:0000256" key="5">
    <source>
        <dbReference type="ARBA" id="ARBA00023125"/>
    </source>
</evidence>
<organism evidence="10 11">
    <name type="scientific">Cryptomonas paramaecium</name>
    <dbReference type="NCBI Taxonomy" id="2898"/>
    <lineage>
        <taxon>Eukaryota</taxon>
        <taxon>Cryptophyceae</taxon>
        <taxon>Cryptomonadales</taxon>
        <taxon>Cryptomonadaceae</taxon>
        <taxon>Cryptomonas</taxon>
    </lineage>
</organism>
<evidence type="ECO:0000256" key="4">
    <source>
        <dbReference type="ARBA" id="ARBA00023015"/>
    </source>
</evidence>
<gene>
    <name evidence="10" type="primary">hsf</name>
    <name evidence="10" type="ORF">CPARA_2gp221</name>
</gene>
<comment type="similarity">
    <text evidence="8">Belongs to the HSF family.</text>
</comment>
<geneLocation type="nucleomorph" evidence="10"/>
<evidence type="ECO:0000256" key="6">
    <source>
        <dbReference type="ARBA" id="ARBA00023163"/>
    </source>
</evidence>
<dbReference type="SMART" id="SM00415">
    <property type="entry name" value="HSF"/>
    <property type="match status" value="1"/>
</dbReference>
<dbReference type="Pfam" id="PF00447">
    <property type="entry name" value="HSF_DNA-bind"/>
    <property type="match status" value="1"/>
</dbReference>
<evidence type="ECO:0000256" key="1">
    <source>
        <dbReference type="ARBA" id="ARBA00004123"/>
    </source>
</evidence>
<dbReference type="InterPro" id="IPR036390">
    <property type="entry name" value="WH_DNA-bd_sf"/>
</dbReference>
<keyword evidence="7" id="KW-0539">Nucleus</keyword>
<dbReference type="Gene3D" id="1.10.10.10">
    <property type="entry name" value="Winged helix-like DNA-binding domain superfamily/Winged helix DNA-binding domain"/>
    <property type="match status" value="1"/>
</dbReference>
<dbReference type="SUPFAM" id="SSF46785">
    <property type="entry name" value="Winged helix' DNA-binding domain"/>
    <property type="match status" value="1"/>
</dbReference>